<evidence type="ECO:0000313" key="2">
    <source>
        <dbReference type="EMBL" id="KAK3245295.1"/>
    </source>
</evidence>
<sequence>MCACLGSAAAVVMVRLLGLYWLPSSWRACLGSAGCRRAMAARARRQADACLLITRKLSQCAVQGMDADVESKQTLSSAPPPPPPSSPKTTFESRTH</sequence>
<feature type="region of interest" description="Disordered" evidence="1">
    <location>
        <begin position="68"/>
        <end position="96"/>
    </location>
</feature>
<evidence type="ECO:0000256" key="1">
    <source>
        <dbReference type="SAM" id="MobiDB-lite"/>
    </source>
</evidence>
<proteinExistence type="predicted"/>
<reference evidence="2 3" key="1">
    <citation type="journal article" date="2015" name="Genome Biol. Evol.">
        <title>Comparative Genomics of a Bacterivorous Green Alga Reveals Evolutionary Causalities and Consequences of Phago-Mixotrophic Mode of Nutrition.</title>
        <authorList>
            <person name="Burns J.A."/>
            <person name="Paasch A."/>
            <person name="Narechania A."/>
            <person name="Kim E."/>
        </authorList>
    </citation>
    <scope>NUCLEOTIDE SEQUENCE [LARGE SCALE GENOMIC DNA]</scope>
    <source>
        <strain evidence="2 3">PLY_AMNH</strain>
    </source>
</reference>
<name>A0AAE0C0M2_9CHLO</name>
<organism evidence="2 3">
    <name type="scientific">Cymbomonas tetramitiformis</name>
    <dbReference type="NCBI Taxonomy" id="36881"/>
    <lineage>
        <taxon>Eukaryota</taxon>
        <taxon>Viridiplantae</taxon>
        <taxon>Chlorophyta</taxon>
        <taxon>Pyramimonadophyceae</taxon>
        <taxon>Pyramimonadales</taxon>
        <taxon>Pyramimonadaceae</taxon>
        <taxon>Cymbomonas</taxon>
    </lineage>
</organism>
<dbReference type="EMBL" id="LGRX02030781">
    <property type="protein sequence ID" value="KAK3245295.1"/>
    <property type="molecule type" value="Genomic_DNA"/>
</dbReference>
<dbReference type="Proteomes" id="UP001190700">
    <property type="component" value="Unassembled WGS sequence"/>
</dbReference>
<keyword evidence="3" id="KW-1185">Reference proteome</keyword>
<dbReference type="AlphaFoldDB" id="A0AAE0C0M2"/>
<protein>
    <submittedName>
        <fullName evidence="2">Uncharacterized protein</fullName>
    </submittedName>
</protein>
<evidence type="ECO:0000313" key="3">
    <source>
        <dbReference type="Proteomes" id="UP001190700"/>
    </source>
</evidence>
<accession>A0AAE0C0M2</accession>
<comment type="caution">
    <text evidence="2">The sequence shown here is derived from an EMBL/GenBank/DDBJ whole genome shotgun (WGS) entry which is preliminary data.</text>
</comment>
<gene>
    <name evidence="2" type="ORF">CYMTET_45129</name>
</gene>